<dbReference type="Proteomes" id="UP000622547">
    <property type="component" value="Unassembled WGS sequence"/>
</dbReference>
<comment type="caution">
    <text evidence="8">The sequence shown here is derived from an EMBL/GenBank/DDBJ whole genome shotgun (WGS) entry which is preliminary data.</text>
</comment>
<evidence type="ECO:0000313" key="9">
    <source>
        <dbReference type="Proteomes" id="UP000622547"/>
    </source>
</evidence>
<dbReference type="Pfam" id="PF04444">
    <property type="entry name" value="Dioxygenase_N"/>
    <property type="match status" value="1"/>
</dbReference>
<keyword evidence="5" id="KW-0560">Oxidoreductase</keyword>
<keyword evidence="6" id="KW-0408">Iron</keyword>
<dbReference type="InterPro" id="IPR007535">
    <property type="entry name" value="Catechol_dOase_N"/>
</dbReference>
<evidence type="ECO:0000259" key="7">
    <source>
        <dbReference type="PROSITE" id="PS00083"/>
    </source>
</evidence>
<dbReference type="PANTHER" id="PTHR33711">
    <property type="entry name" value="DIOXYGENASE, PUTATIVE (AFU_ORTHOLOGUE AFUA_2G02910)-RELATED"/>
    <property type="match status" value="1"/>
</dbReference>
<evidence type="ECO:0000313" key="8">
    <source>
        <dbReference type="EMBL" id="GII41493.1"/>
    </source>
</evidence>
<keyword evidence="3" id="KW-0479">Metal-binding</keyword>
<dbReference type="GO" id="GO:0009712">
    <property type="term" value="P:catechol-containing compound metabolic process"/>
    <property type="evidence" value="ECO:0007669"/>
    <property type="project" value="InterPro"/>
</dbReference>
<feature type="domain" description="Intradiol ring-cleavage dioxygenases" evidence="7">
    <location>
        <begin position="116"/>
        <end position="144"/>
    </location>
</feature>
<gene>
    <name evidence="8" type="ORF">Pph01_64960</name>
</gene>
<accession>A0A8J3XM90</accession>
<evidence type="ECO:0000256" key="3">
    <source>
        <dbReference type="ARBA" id="ARBA00022723"/>
    </source>
</evidence>
<organism evidence="8 9">
    <name type="scientific">Planotetraspora phitsanulokensis</name>
    <dbReference type="NCBI Taxonomy" id="575192"/>
    <lineage>
        <taxon>Bacteria</taxon>
        <taxon>Bacillati</taxon>
        <taxon>Actinomycetota</taxon>
        <taxon>Actinomycetes</taxon>
        <taxon>Streptosporangiales</taxon>
        <taxon>Streptosporangiaceae</taxon>
        <taxon>Planotetraspora</taxon>
    </lineage>
</organism>
<dbReference type="Gene3D" id="2.60.130.10">
    <property type="entry name" value="Aromatic compound dioxygenase"/>
    <property type="match status" value="1"/>
</dbReference>
<dbReference type="EMBL" id="BOOP01000034">
    <property type="protein sequence ID" value="GII41493.1"/>
    <property type="molecule type" value="Genomic_DNA"/>
</dbReference>
<name>A0A8J3XM90_9ACTN</name>
<dbReference type="PANTHER" id="PTHR33711:SF7">
    <property type="entry name" value="INTRADIOL RING-CLEAVAGE DIOXYGENASES DOMAIN-CONTAINING PROTEIN-RELATED"/>
    <property type="match status" value="1"/>
</dbReference>
<evidence type="ECO:0000256" key="1">
    <source>
        <dbReference type="ARBA" id="ARBA00001965"/>
    </source>
</evidence>
<dbReference type="PROSITE" id="PS00083">
    <property type="entry name" value="INTRADIOL_DIOXYGENAS"/>
    <property type="match status" value="1"/>
</dbReference>
<dbReference type="InterPro" id="IPR015889">
    <property type="entry name" value="Intradiol_dOase_core"/>
</dbReference>
<reference evidence="8 9" key="1">
    <citation type="submission" date="2021-01" db="EMBL/GenBank/DDBJ databases">
        <title>Whole genome shotgun sequence of Planotetraspora phitsanulokensis NBRC 104273.</title>
        <authorList>
            <person name="Komaki H."/>
            <person name="Tamura T."/>
        </authorList>
    </citation>
    <scope>NUCLEOTIDE SEQUENCE [LARGE SCALE GENOMIC DNA]</scope>
    <source>
        <strain evidence="8 9">NBRC 104273</strain>
    </source>
</reference>
<keyword evidence="9" id="KW-1185">Reference proteome</keyword>
<proteinExistence type="inferred from homology"/>
<comment type="cofactor">
    <cofactor evidence="1">
        <name>Fe(3+)</name>
        <dbReference type="ChEBI" id="CHEBI:29034"/>
    </cofactor>
</comment>
<dbReference type="AlphaFoldDB" id="A0A8J3XM90"/>
<sequence length="287" mass="31882">MQSFENTPDERTKYLLQELVKHLHSYVHTVRLTEAEWNTAIGFLTRVGNITTPHRQEFVLLSDVLGVSMHTVAVNNEVHRNATEATVFGPFFVNGAPLIENGGDMSGGAPGEPAWVEGTIRGVDGEPVPGARIEVWEADAEGFYDVQHEGGRVYGRAHLFADEKSEFRFWGLLPTPYAIAHDGRVGDLLKATERSPYRPAHLHFMVTAPGYRTLVTHVFVRGDEHLDKPTKDAVFGVKDSLIYDWSRHSADEPTPDGRDLQGKPWASLHFDVVLAPGQAVDYAALME</sequence>
<comment type="similarity">
    <text evidence="2">Belongs to the intradiol ring-cleavage dioxygenase family.</text>
</comment>
<dbReference type="GO" id="GO:0008199">
    <property type="term" value="F:ferric iron binding"/>
    <property type="evidence" value="ECO:0007669"/>
    <property type="project" value="InterPro"/>
</dbReference>
<evidence type="ECO:0000256" key="4">
    <source>
        <dbReference type="ARBA" id="ARBA00022964"/>
    </source>
</evidence>
<evidence type="ECO:0000256" key="5">
    <source>
        <dbReference type="ARBA" id="ARBA00023002"/>
    </source>
</evidence>
<dbReference type="RefSeq" id="WP_204076959.1">
    <property type="nucleotide sequence ID" value="NZ_BAABHI010000012.1"/>
</dbReference>
<dbReference type="GO" id="GO:0018576">
    <property type="term" value="F:catechol 1,2-dioxygenase activity"/>
    <property type="evidence" value="ECO:0007669"/>
    <property type="project" value="InterPro"/>
</dbReference>
<dbReference type="SUPFAM" id="SSF49482">
    <property type="entry name" value="Aromatic compound dioxygenase"/>
    <property type="match status" value="1"/>
</dbReference>
<evidence type="ECO:0000256" key="2">
    <source>
        <dbReference type="ARBA" id="ARBA00007825"/>
    </source>
</evidence>
<dbReference type="Pfam" id="PF00775">
    <property type="entry name" value="Dioxygenase_C"/>
    <property type="match status" value="1"/>
</dbReference>
<dbReference type="InterPro" id="IPR000627">
    <property type="entry name" value="Intradiol_dOase_C"/>
</dbReference>
<evidence type="ECO:0000256" key="6">
    <source>
        <dbReference type="ARBA" id="ARBA00023004"/>
    </source>
</evidence>
<protein>
    <submittedName>
        <fullName evidence="8">6-chlorohydroxyquinol-1,2-dioxygenase</fullName>
    </submittedName>
</protein>
<keyword evidence="4" id="KW-0223">Dioxygenase</keyword>
<dbReference type="InterPro" id="IPR050770">
    <property type="entry name" value="Intradiol_RC_Dioxygenase"/>
</dbReference>